<comment type="caution">
    <text evidence="3">The sequence shown here is derived from an EMBL/GenBank/DDBJ whole genome shotgun (WGS) entry which is preliminary data.</text>
</comment>
<reference evidence="3" key="1">
    <citation type="journal article" date="2020" name="Fungal Divers.">
        <title>Resolving the Mortierellaceae phylogeny through synthesis of multi-gene phylogenetics and phylogenomics.</title>
        <authorList>
            <person name="Vandepol N."/>
            <person name="Liber J."/>
            <person name="Desiro A."/>
            <person name="Na H."/>
            <person name="Kennedy M."/>
            <person name="Barry K."/>
            <person name="Grigoriev I.V."/>
            <person name="Miller A.N."/>
            <person name="O'Donnell K."/>
            <person name="Stajich J.E."/>
            <person name="Bonito G."/>
        </authorList>
    </citation>
    <scope>NUCLEOTIDE SEQUENCE</scope>
    <source>
        <strain evidence="3">KOD948</strain>
    </source>
</reference>
<keyword evidence="4" id="KW-1185">Reference proteome</keyword>
<feature type="region of interest" description="Disordered" evidence="2">
    <location>
        <begin position="322"/>
        <end position="342"/>
    </location>
</feature>
<evidence type="ECO:0000313" key="4">
    <source>
        <dbReference type="Proteomes" id="UP000726737"/>
    </source>
</evidence>
<feature type="region of interest" description="Disordered" evidence="2">
    <location>
        <begin position="184"/>
        <end position="207"/>
    </location>
</feature>
<dbReference type="AlphaFoldDB" id="A0A9P6U3P7"/>
<organism evidence="3 4">
    <name type="scientific">Mortierella polycephala</name>
    <dbReference type="NCBI Taxonomy" id="41804"/>
    <lineage>
        <taxon>Eukaryota</taxon>
        <taxon>Fungi</taxon>
        <taxon>Fungi incertae sedis</taxon>
        <taxon>Mucoromycota</taxon>
        <taxon>Mortierellomycotina</taxon>
        <taxon>Mortierellomycetes</taxon>
        <taxon>Mortierellales</taxon>
        <taxon>Mortierellaceae</taxon>
        <taxon>Mortierella</taxon>
    </lineage>
</organism>
<keyword evidence="1" id="KW-0175">Coiled coil</keyword>
<feature type="compositionally biased region" description="Low complexity" evidence="2">
    <location>
        <begin position="189"/>
        <end position="207"/>
    </location>
</feature>
<protein>
    <submittedName>
        <fullName evidence="3">Uncharacterized protein</fullName>
    </submittedName>
</protein>
<accession>A0A9P6U3P7</accession>
<dbReference type="OrthoDB" id="2450053at2759"/>
<name>A0A9P6U3P7_9FUNG</name>
<feature type="coiled-coil region" evidence="1">
    <location>
        <begin position="390"/>
        <end position="424"/>
    </location>
</feature>
<sequence>MQPSESAPYSAAQAHHARLETAYESSCSESEGSVFYDRPSADQTPRAFVRRRTDSTNSTNTHDNQEQKQPTSPTIFSAIGNVWNKQRMIWSSSSRPGSRPVSAPPLADRELEILVDDAIAGDSSSTNPLDTVSTSPVFALFTLGSGARSKLSRSSLFAKPLSAPATTSSLTSFQLHSPSYRNAVKEGFSDTNSDTASASTSTSTKTISTEVAAVQQRIVEGRAQLEHYTQLIQNHERERSDSQDLILNARLQRDTLAGDIEAMESLRATSNNQQQATSNTVGYFWSMSPPKYILNGVFTNTFSQSPMSCCPYGASAIEKMTSPMSPNSPQSFHNSQSLTSPQIVSSPRSAKAALVSLSNPRLSRSSSIAVAAGSSSQAQMCPRCLQQAILAEKQTTFRRLQQAVEQLQQKINLATSKIRHLQRTFIQPIEDCLAKDRDEWTRLSSARK</sequence>
<evidence type="ECO:0000313" key="3">
    <source>
        <dbReference type="EMBL" id="KAG0259158.1"/>
    </source>
</evidence>
<feature type="region of interest" description="Disordered" evidence="2">
    <location>
        <begin position="1"/>
        <end position="74"/>
    </location>
</feature>
<dbReference type="Proteomes" id="UP000726737">
    <property type="component" value="Unassembled WGS sequence"/>
</dbReference>
<dbReference type="EMBL" id="JAAAJA010000195">
    <property type="protein sequence ID" value="KAG0259158.1"/>
    <property type="molecule type" value="Genomic_DNA"/>
</dbReference>
<evidence type="ECO:0000256" key="2">
    <source>
        <dbReference type="SAM" id="MobiDB-lite"/>
    </source>
</evidence>
<evidence type="ECO:0000256" key="1">
    <source>
        <dbReference type="SAM" id="Coils"/>
    </source>
</evidence>
<gene>
    <name evidence="3" type="ORF">BG011_002818</name>
</gene>
<feature type="coiled-coil region" evidence="1">
    <location>
        <begin position="218"/>
        <end position="252"/>
    </location>
</feature>
<proteinExistence type="predicted"/>